<dbReference type="GeneID" id="59327933"/>
<feature type="compositionally biased region" description="Acidic residues" evidence="4">
    <location>
        <begin position="157"/>
        <end position="191"/>
    </location>
</feature>
<dbReference type="KEGG" id="tgb:HG536_0H00420"/>
<dbReference type="GO" id="GO:0032040">
    <property type="term" value="C:small-subunit processome"/>
    <property type="evidence" value="ECO:0007669"/>
    <property type="project" value="InterPro"/>
</dbReference>
<feature type="region of interest" description="Disordered" evidence="4">
    <location>
        <begin position="568"/>
        <end position="701"/>
    </location>
</feature>
<feature type="region of interest" description="Disordered" evidence="4">
    <location>
        <begin position="304"/>
        <end position="329"/>
    </location>
</feature>
<feature type="region of interest" description="Disordered" evidence="4">
    <location>
        <begin position="409"/>
        <end position="436"/>
    </location>
</feature>
<evidence type="ECO:0000256" key="1">
    <source>
        <dbReference type="ARBA" id="ARBA00004604"/>
    </source>
</evidence>
<keyword evidence="2" id="KW-0597">Phosphoprotein</keyword>
<keyword evidence="6" id="KW-1185">Reference proteome</keyword>
<feature type="compositionally biased region" description="Basic and acidic residues" evidence="4">
    <location>
        <begin position="130"/>
        <end position="140"/>
    </location>
</feature>
<dbReference type="GO" id="GO:0006364">
    <property type="term" value="P:rRNA processing"/>
    <property type="evidence" value="ECO:0007669"/>
    <property type="project" value="InterPro"/>
</dbReference>
<feature type="compositionally biased region" description="Basic and acidic residues" evidence="4">
    <location>
        <begin position="422"/>
        <end position="431"/>
    </location>
</feature>
<reference evidence="5 6" key="1">
    <citation type="submission" date="2020-06" db="EMBL/GenBank/DDBJ databases">
        <title>The yeast mating-type switching endonuclease HO is a domesticated member of an unorthodox homing genetic element family.</title>
        <authorList>
            <person name="Coughlan A.Y."/>
            <person name="Lombardi L."/>
            <person name="Braun-Galleani S."/>
            <person name="Martos A.R."/>
            <person name="Galeote V."/>
            <person name="Bigey F."/>
            <person name="Dequin S."/>
            <person name="Byrne K.P."/>
            <person name="Wolfe K.H."/>
        </authorList>
    </citation>
    <scope>NUCLEOTIDE SEQUENCE [LARGE SCALE GENOMIC DNA]</scope>
    <source>
        <strain evidence="5 6">CBS764</strain>
    </source>
</reference>
<dbReference type="InterPro" id="IPR006709">
    <property type="entry name" value="SSU_processome_Utp14"/>
</dbReference>
<feature type="compositionally biased region" description="Basic and acidic residues" evidence="4">
    <location>
        <begin position="653"/>
        <end position="675"/>
    </location>
</feature>
<organism evidence="5 6">
    <name type="scientific">Torulaspora globosa</name>
    <dbReference type="NCBI Taxonomy" id="48254"/>
    <lineage>
        <taxon>Eukaryota</taxon>
        <taxon>Fungi</taxon>
        <taxon>Dikarya</taxon>
        <taxon>Ascomycota</taxon>
        <taxon>Saccharomycotina</taxon>
        <taxon>Saccharomycetes</taxon>
        <taxon>Saccharomycetales</taxon>
        <taxon>Saccharomycetaceae</taxon>
        <taxon>Torulaspora</taxon>
    </lineage>
</organism>
<feature type="compositionally biased region" description="Basic and acidic residues" evidence="4">
    <location>
        <begin position="579"/>
        <end position="608"/>
    </location>
</feature>
<feature type="compositionally biased region" description="Low complexity" evidence="4">
    <location>
        <begin position="678"/>
        <end position="688"/>
    </location>
</feature>
<feature type="region of interest" description="Disordered" evidence="4">
    <location>
        <begin position="728"/>
        <end position="757"/>
    </location>
</feature>
<feature type="compositionally biased region" description="Acidic residues" evidence="4">
    <location>
        <begin position="61"/>
        <end position="86"/>
    </location>
</feature>
<evidence type="ECO:0000256" key="4">
    <source>
        <dbReference type="SAM" id="MobiDB-lite"/>
    </source>
</evidence>
<dbReference type="AlphaFoldDB" id="A0A7G3ZMD1"/>
<name>A0A7G3ZMD1_9SACH</name>
<evidence type="ECO:0000313" key="5">
    <source>
        <dbReference type="EMBL" id="QLL34667.1"/>
    </source>
</evidence>
<dbReference type="Proteomes" id="UP000515788">
    <property type="component" value="Chromosome 8"/>
</dbReference>
<feature type="compositionally biased region" description="Basic and acidic residues" evidence="4">
    <location>
        <begin position="201"/>
        <end position="212"/>
    </location>
</feature>
<feature type="compositionally biased region" description="Basic residues" evidence="4">
    <location>
        <begin position="1"/>
        <end position="14"/>
    </location>
</feature>
<evidence type="ECO:0000256" key="2">
    <source>
        <dbReference type="ARBA" id="ARBA00022553"/>
    </source>
</evidence>
<accession>A0A7G3ZMD1</accession>
<evidence type="ECO:0008006" key="7">
    <source>
        <dbReference type="Google" id="ProtNLM"/>
    </source>
</evidence>
<feature type="region of interest" description="Disordered" evidence="4">
    <location>
        <begin position="469"/>
        <end position="500"/>
    </location>
</feature>
<proteinExistence type="predicted"/>
<gene>
    <name evidence="5" type="ORF">HG536_0H00420</name>
</gene>
<feature type="region of interest" description="Disordered" evidence="4">
    <location>
        <begin position="1"/>
        <end position="228"/>
    </location>
</feature>
<dbReference type="PANTHER" id="PTHR14150">
    <property type="entry name" value="U3 SMALL NUCLEOLAR RNA-ASSOCIATED PROTEIN 14"/>
    <property type="match status" value="1"/>
</dbReference>
<keyword evidence="3" id="KW-0539">Nucleus</keyword>
<feature type="compositionally biased region" description="Polar residues" evidence="4">
    <location>
        <begin position="313"/>
        <end position="322"/>
    </location>
</feature>
<dbReference type="RefSeq" id="XP_037141341.1">
    <property type="nucleotide sequence ID" value="XM_037285445.1"/>
</dbReference>
<dbReference type="Pfam" id="PF04615">
    <property type="entry name" value="Utp14"/>
    <property type="match status" value="1"/>
</dbReference>
<sequence>MAKRKSKSRSKLAKRAQNALEIAEKEMGGNASGSDDGYGSGDDNGHVVNLLKKVQGTNGEDSGEESFEDEELDSDAALGSDDDYDVLDSKMSQAIRDRRKNNKESLSEDEAGYTSIDEEELVPLSQVWDMDDKQEERDSSEAEDADEKLQLKSSGEESSEEDSEESSSDDEDEEEEEDPFDEISEDDEDVELATITNDLLKQTDSKRNRKLDNFGSGKDSEYSLPSNRSMKKLNLTDMMDVVEDKEAAASARLIQKDSAAVAVPLPQRIQERHNRKAAYEISKQEVDKWQDVVQQNRRAEHLSFPMNAPGEQNHASAFTRSTEQPRSELQQKVDKVLEDSNLVEDQKNTTFEDLATAKMSPEEMKKRTAELRLMRELMFREERKAKRLKKIKSKTYRRIKKKEMLRNREMAGLSDESDDDQEAARAKERMTLKHRANSKWSKDMFKHGMANDQETREEIEEMLKQGERLKQKILDRGSESEEDAKLTDVEDEEQKSSEDVQLRETVGKTGVMNMAFMKNAEAREREANKELVADLRAMEAADDEEQDPKDELLFDDGFNIHINKGRRVYTPGINAAKSDPGEDKQTTTKIEAEVTEERAVELPREQPTEKQATSDEPNPWLGTSDDENDNNVVRSAKVSIVGKDSSKLVKSAKKIEKASDRQQEKSAKKAQRDDDLLLDLNDTNRLQLVDPYGDPDDDSNNFMFKQQESIAEAFAGDEVVDNFEEEKKRTAIDEDDKEQDVTLPGWGEWAGAGANPAKKRKFVQKIKGVASKDKRKDKNLKNVIINERANKKNLKYQSSAVPFPYENREQYERSLRMPIGQEWTSRASHQKMIKPRILTKPSHVISPLKAPFK</sequence>
<dbReference type="EMBL" id="CP059253">
    <property type="protein sequence ID" value="QLL34667.1"/>
    <property type="molecule type" value="Genomic_DNA"/>
</dbReference>
<dbReference type="OrthoDB" id="277439at2759"/>
<protein>
    <recommendedName>
        <fullName evidence="7">U3 small nucleolar RNA-associated protein 14</fullName>
    </recommendedName>
</protein>
<feature type="compositionally biased region" description="Acidic residues" evidence="4">
    <location>
        <begin position="107"/>
        <end position="121"/>
    </location>
</feature>
<evidence type="ECO:0000313" key="6">
    <source>
        <dbReference type="Proteomes" id="UP000515788"/>
    </source>
</evidence>
<evidence type="ECO:0000256" key="3">
    <source>
        <dbReference type="ARBA" id="ARBA00023242"/>
    </source>
</evidence>
<dbReference type="PANTHER" id="PTHR14150:SF12">
    <property type="entry name" value="U3 SMALL NUCLEOLAR RNA-ASSOCIATED PROTEIN 14 HOMOLOG A"/>
    <property type="match status" value="1"/>
</dbReference>
<comment type="subcellular location">
    <subcellularLocation>
        <location evidence="1">Nucleus</location>
        <location evidence="1">Nucleolus</location>
    </subcellularLocation>
</comment>